<reference evidence="1" key="1">
    <citation type="journal article" date="2018" name="Int. J. Syst. Evol. Microbiol.">
        <title>Neptunicella marina gen. nov., sp. nov., isolated from surface seawater.</title>
        <authorList>
            <person name="Liu X."/>
            <person name="Lai Q."/>
            <person name="Du Y."/>
            <person name="Zhang X."/>
            <person name="Liu Z."/>
            <person name="Sun F."/>
            <person name="Shao Z."/>
        </authorList>
    </citation>
    <scope>NUCLEOTIDE SEQUENCE</scope>
    <source>
        <strain evidence="1">S27-2</strain>
    </source>
</reference>
<dbReference type="InterPro" id="IPR023393">
    <property type="entry name" value="START-like_dom_sf"/>
</dbReference>
<gene>
    <name evidence="1" type="ORF">H8B19_14285</name>
</gene>
<organism evidence="1 2">
    <name type="scientific">Neptunicella marina</name>
    <dbReference type="NCBI Taxonomy" id="2125989"/>
    <lineage>
        <taxon>Bacteria</taxon>
        <taxon>Pseudomonadati</taxon>
        <taxon>Pseudomonadota</taxon>
        <taxon>Gammaproteobacteria</taxon>
        <taxon>Alteromonadales</taxon>
        <taxon>Alteromonadaceae</taxon>
        <taxon>Neptunicella</taxon>
    </lineage>
</organism>
<dbReference type="Gene3D" id="3.30.530.20">
    <property type="match status" value="1"/>
</dbReference>
<name>A0A8J6ITA7_9ALTE</name>
<keyword evidence="2" id="KW-1185">Reference proteome</keyword>
<sequence length="131" mass="14192">MSYVEHLSVSIGCPQCRAFEFIANPKNLPLWAAGLTGSELIEQAGVWIAQAPFGQVSIRFAENNPFGVIDHWVTQPDGSVVYVPLRVIQTGDTCNVVLTLVAQSSQTVEQIAADKQAVLADLASLKRILEL</sequence>
<evidence type="ECO:0000313" key="2">
    <source>
        <dbReference type="Proteomes" id="UP000601768"/>
    </source>
</evidence>
<dbReference type="AlphaFoldDB" id="A0A8J6ITA7"/>
<dbReference type="Proteomes" id="UP000601768">
    <property type="component" value="Unassembled WGS sequence"/>
</dbReference>
<dbReference type="EMBL" id="JACNEP010000013">
    <property type="protein sequence ID" value="MBC3767050.1"/>
    <property type="molecule type" value="Genomic_DNA"/>
</dbReference>
<proteinExistence type="predicted"/>
<evidence type="ECO:0000313" key="1">
    <source>
        <dbReference type="EMBL" id="MBC3767050.1"/>
    </source>
</evidence>
<reference evidence="1" key="2">
    <citation type="submission" date="2020-08" db="EMBL/GenBank/DDBJ databases">
        <authorList>
            <person name="Lai Q."/>
        </authorList>
    </citation>
    <scope>NUCLEOTIDE SEQUENCE</scope>
    <source>
        <strain evidence="1">S27-2</strain>
    </source>
</reference>
<protein>
    <submittedName>
        <fullName evidence="1">SRPBCC family protein</fullName>
    </submittedName>
</protein>
<comment type="caution">
    <text evidence="1">The sequence shown here is derived from an EMBL/GenBank/DDBJ whole genome shotgun (WGS) entry which is preliminary data.</text>
</comment>
<dbReference type="SUPFAM" id="SSF55961">
    <property type="entry name" value="Bet v1-like"/>
    <property type="match status" value="1"/>
</dbReference>
<dbReference type="RefSeq" id="WP_186507565.1">
    <property type="nucleotide sequence ID" value="NZ_JACNEP010000013.1"/>
</dbReference>
<accession>A0A8J6ITA7</accession>